<reference evidence="2" key="1">
    <citation type="journal article" date="2015" name="Nature">
        <title>Complex archaea that bridge the gap between prokaryotes and eukaryotes.</title>
        <authorList>
            <person name="Spang A."/>
            <person name="Saw J.H."/>
            <person name="Jorgensen S.L."/>
            <person name="Zaremba-Niedzwiedzka K."/>
            <person name="Martijn J."/>
            <person name="Lind A.E."/>
            <person name="van Eijk R."/>
            <person name="Schleper C."/>
            <person name="Guy L."/>
            <person name="Ettema T.J."/>
        </authorList>
    </citation>
    <scope>NUCLEOTIDE SEQUENCE</scope>
</reference>
<dbReference type="InterPro" id="IPR029471">
    <property type="entry name" value="HNH_5"/>
</dbReference>
<dbReference type="Pfam" id="PF14279">
    <property type="entry name" value="HNH_5"/>
    <property type="match status" value="1"/>
</dbReference>
<accession>A0A0F9VT59</accession>
<gene>
    <name evidence="2" type="ORF">LCGC14_0367570</name>
</gene>
<dbReference type="PANTHER" id="PTHR33877:SF2">
    <property type="entry name" value="OS07G0170200 PROTEIN"/>
    <property type="match status" value="1"/>
</dbReference>
<evidence type="ECO:0000313" key="2">
    <source>
        <dbReference type="EMBL" id="KKN76666.1"/>
    </source>
</evidence>
<dbReference type="Gene3D" id="1.10.30.50">
    <property type="match status" value="1"/>
</dbReference>
<dbReference type="EMBL" id="LAZR01000291">
    <property type="protein sequence ID" value="KKN76666.1"/>
    <property type="molecule type" value="Genomic_DNA"/>
</dbReference>
<dbReference type="CDD" id="cd00085">
    <property type="entry name" value="HNHc"/>
    <property type="match status" value="1"/>
</dbReference>
<name>A0A0F9VT59_9ZZZZ</name>
<organism evidence="2">
    <name type="scientific">marine sediment metagenome</name>
    <dbReference type="NCBI Taxonomy" id="412755"/>
    <lineage>
        <taxon>unclassified sequences</taxon>
        <taxon>metagenomes</taxon>
        <taxon>ecological metagenomes</taxon>
    </lineage>
</organism>
<comment type="caution">
    <text evidence="2">The sequence shown here is derived from an EMBL/GenBank/DDBJ whole genome shotgun (WGS) entry which is preliminary data.</text>
</comment>
<dbReference type="InterPro" id="IPR003615">
    <property type="entry name" value="HNH_nuc"/>
</dbReference>
<dbReference type="InterPro" id="IPR052892">
    <property type="entry name" value="NA-targeting_endonuclease"/>
</dbReference>
<proteinExistence type="predicted"/>
<feature type="domain" description="HNH nuclease" evidence="1">
    <location>
        <begin position="104"/>
        <end position="157"/>
    </location>
</feature>
<dbReference type="AlphaFoldDB" id="A0A0F9VT59"/>
<sequence length="185" mass="21692">MISAGHSALDSHVLVLNKHYAALRVVSARRAMCLLVRRIAEIVSTEQSEWQSYDFDSWREVSEYRVRYERERHEWIRCVRFHIAVPRIIRLLTYDRLPKRPVKFNRRNIFARDGNCCQYCGNKHTPSELSLDHVIPRSRGGHSDWDNIVCCCVKCNVRKGGRTPREAHMRLIATPVRPRRSPVVT</sequence>
<dbReference type="PANTHER" id="PTHR33877">
    <property type="entry name" value="SLL1193 PROTEIN"/>
    <property type="match status" value="1"/>
</dbReference>
<dbReference type="SMART" id="SM00507">
    <property type="entry name" value="HNHc"/>
    <property type="match status" value="1"/>
</dbReference>
<protein>
    <recommendedName>
        <fullName evidence="1">HNH nuclease domain-containing protein</fullName>
    </recommendedName>
</protein>
<evidence type="ECO:0000259" key="1">
    <source>
        <dbReference type="SMART" id="SM00507"/>
    </source>
</evidence>
<feature type="non-terminal residue" evidence="2">
    <location>
        <position position="185"/>
    </location>
</feature>